<evidence type="ECO:0000256" key="2">
    <source>
        <dbReference type="ARBA" id="ARBA00022845"/>
    </source>
</evidence>
<dbReference type="InterPro" id="IPR036107">
    <property type="entry name" value="CsrA_sf"/>
</dbReference>
<dbReference type="PANTHER" id="PTHR34984:SF1">
    <property type="entry name" value="CARBON STORAGE REGULATOR"/>
    <property type="match status" value="1"/>
</dbReference>
<dbReference type="RefSeq" id="WP_068852862.1">
    <property type="nucleotide sequence ID" value="NZ_LYDR01000158.1"/>
</dbReference>
<name>A0A1C3E3V0_9PLAN</name>
<comment type="caution">
    <text evidence="5">The sequence shown here is derived from an EMBL/GenBank/DDBJ whole genome shotgun (WGS) entry which is preliminary data.</text>
</comment>
<gene>
    <name evidence="4" type="primary">csrA</name>
    <name evidence="5" type="ORF">A6X21_13690</name>
</gene>
<comment type="function">
    <text evidence="4">A translational regulator that binds mRNA to regulate translation initiation and/or mRNA stability. Usually binds in the 5'-UTR at or near the Shine-Dalgarno sequence preventing ribosome-binding, thus repressing translation. Its main target seems to be the major flagellin gene, while its function is anatagonized by FliW.</text>
</comment>
<dbReference type="PANTHER" id="PTHR34984">
    <property type="entry name" value="CARBON STORAGE REGULATOR"/>
    <property type="match status" value="1"/>
</dbReference>
<dbReference type="STRING" id="1841610.A6X21_13690"/>
<keyword evidence="4" id="KW-1005">Bacterial flagellum biogenesis</keyword>
<protein>
    <recommendedName>
        <fullName evidence="4">Translational regulator CsrA</fullName>
    </recommendedName>
</protein>
<dbReference type="HAMAP" id="MF_00167">
    <property type="entry name" value="CsrA"/>
    <property type="match status" value="1"/>
</dbReference>
<dbReference type="AlphaFoldDB" id="A0A1C3E3V0"/>
<dbReference type="GO" id="GO:1902208">
    <property type="term" value="P:regulation of bacterial-type flagellum assembly"/>
    <property type="evidence" value="ECO:0007669"/>
    <property type="project" value="UniProtKB-UniRule"/>
</dbReference>
<dbReference type="InterPro" id="IPR003751">
    <property type="entry name" value="CsrA"/>
</dbReference>
<dbReference type="GO" id="GO:0006109">
    <property type="term" value="P:regulation of carbohydrate metabolic process"/>
    <property type="evidence" value="ECO:0007669"/>
    <property type="project" value="InterPro"/>
</dbReference>
<proteinExistence type="inferred from homology"/>
<dbReference type="OrthoDB" id="289081at2"/>
<keyword evidence="1 4" id="KW-0963">Cytoplasm</keyword>
<evidence type="ECO:0000256" key="3">
    <source>
        <dbReference type="ARBA" id="ARBA00022884"/>
    </source>
</evidence>
<accession>A0A1C3E3V0</accession>
<keyword evidence="3 4" id="KW-0694">RNA-binding</keyword>
<reference evidence="5 6" key="1">
    <citation type="submission" date="2016-05" db="EMBL/GenBank/DDBJ databases">
        <title>Genomic and physiological characterization of Planctopirus sp. isolated from fresh water lake.</title>
        <authorList>
            <person name="Subhash Y."/>
            <person name="Ramana C."/>
        </authorList>
    </citation>
    <scope>NUCLEOTIDE SEQUENCE [LARGE SCALE GENOMIC DNA]</scope>
    <source>
        <strain evidence="5 6">JC280</strain>
    </source>
</reference>
<evidence type="ECO:0000256" key="1">
    <source>
        <dbReference type="ARBA" id="ARBA00022490"/>
    </source>
</evidence>
<sequence>MLVLTRKKSESIHLGNDIVIKVVQTGKGAVKIGIEAPAHLRIVRGELAENGSAMLDAAFAAFKANFDAAQPEDDHSQELAEVVEC</sequence>
<dbReference type="GO" id="GO:0045947">
    <property type="term" value="P:negative regulation of translational initiation"/>
    <property type="evidence" value="ECO:0007669"/>
    <property type="project" value="UniProtKB-UniRule"/>
</dbReference>
<evidence type="ECO:0000313" key="5">
    <source>
        <dbReference type="EMBL" id="ODA27928.1"/>
    </source>
</evidence>
<dbReference type="GO" id="GO:0044781">
    <property type="term" value="P:bacterial-type flagellum organization"/>
    <property type="evidence" value="ECO:0007669"/>
    <property type="project" value="UniProtKB-KW"/>
</dbReference>
<keyword evidence="6" id="KW-1185">Reference proteome</keyword>
<organism evidence="5 6">
    <name type="scientific">Planctopirus hydrillae</name>
    <dbReference type="NCBI Taxonomy" id="1841610"/>
    <lineage>
        <taxon>Bacteria</taxon>
        <taxon>Pseudomonadati</taxon>
        <taxon>Planctomycetota</taxon>
        <taxon>Planctomycetia</taxon>
        <taxon>Planctomycetales</taxon>
        <taxon>Planctomycetaceae</taxon>
        <taxon>Planctopirus</taxon>
    </lineage>
</organism>
<dbReference type="SUPFAM" id="SSF117130">
    <property type="entry name" value="CsrA-like"/>
    <property type="match status" value="1"/>
</dbReference>
<dbReference type="Pfam" id="PF02599">
    <property type="entry name" value="CsrA"/>
    <property type="match status" value="1"/>
</dbReference>
<comment type="similarity">
    <text evidence="4">Belongs to the CsrA/RsmA family.</text>
</comment>
<keyword evidence="4" id="KW-0678">Repressor</keyword>
<evidence type="ECO:0000256" key="4">
    <source>
        <dbReference type="HAMAP-Rule" id="MF_00167"/>
    </source>
</evidence>
<dbReference type="Proteomes" id="UP000094828">
    <property type="component" value="Unassembled WGS sequence"/>
</dbReference>
<keyword evidence="2 4" id="KW-0810">Translation regulation</keyword>
<dbReference type="GO" id="GO:0006402">
    <property type="term" value="P:mRNA catabolic process"/>
    <property type="evidence" value="ECO:0007669"/>
    <property type="project" value="InterPro"/>
</dbReference>
<dbReference type="EMBL" id="LYDR01000158">
    <property type="protein sequence ID" value="ODA27928.1"/>
    <property type="molecule type" value="Genomic_DNA"/>
</dbReference>
<dbReference type="GO" id="GO:0005829">
    <property type="term" value="C:cytosol"/>
    <property type="evidence" value="ECO:0007669"/>
    <property type="project" value="TreeGrafter"/>
</dbReference>
<dbReference type="Gene3D" id="2.60.40.4380">
    <property type="entry name" value="Translational regulator CsrA"/>
    <property type="match status" value="1"/>
</dbReference>
<dbReference type="GO" id="GO:0048027">
    <property type="term" value="F:mRNA 5'-UTR binding"/>
    <property type="evidence" value="ECO:0007669"/>
    <property type="project" value="UniProtKB-UniRule"/>
</dbReference>
<comment type="subcellular location">
    <subcellularLocation>
        <location evidence="4">Cytoplasm</location>
    </subcellularLocation>
</comment>
<evidence type="ECO:0000313" key="6">
    <source>
        <dbReference type="Proteomes" id="UP000094828"/>
    </source>
</evidence>
<comment type="subunit">
    <text evidence="4">Homodimer; the beta-strands of each monomer intercalate to form a hydrophobic core, while the alpha-helices form wings that extend away from the core.</text>
</comment>